<dbReference type="Proteomes" id="UP000011518">
    <property type="component" value="Unassembled WGS sequence"/>
</dbReference>
<reference evidence="2" key="1">
    <citation type="submission" date="2012-07" db="EMBL/GenBank/DDBJ databases">
        <title>Genome of the Chinese tree shrew, a rising model animal genetically related to primates.</title>
        <authorList>
            <person name="Zhang G."/>
            <person name="Fan Y."/>
            <person name="Yao Y."/>
            <person name="Huang Z."/>
        </authorList>
    </citation>
    <scope>NUCLEOTIDE SEQUENCE [LARGE SCALE GENOMIC DNA]</scope>
</reference>
<proteinExistence type="predicted"/>
<keyword evidence="2" id="KW-1185">Reference proteome</keyword>
<evidence type="ECO:0000313" key="1">
    <source>
        <dbReference type="EMBL" id="ELW47806.1"/>
    </source>
</evidence>
<dbReference type="EMBL" id="KB321091">
    <property type="protein sequence ID" value="ELW47806.1"/>
    <property type="molecule type" value="Genomic_DNA"/>
</dbReference>
<reference evidence="2" key="2">
    <citation type="journal article" date="2013" name="Nat. Commun.">
        <title>Genome of the Chinese tree shrew.</title>
        <authorList>
            <person name="Fan Y."/>
            <person name="Huang Z.Y."/>
            <person name="Cao C.C."/>
            <person name="Chen C.S."/>
            <person name="Chen Y.X."/>
            <person name="Fan D.D."/>
            <person name="He J."/>
            <person name="Hou H.L."/>
            <person name="Hu L."/>
            <person name="Hu X.T."/>
            <person name="Jiang X.T."/>
            <person name="Lai R."/>
            <person name="Lang Y.S."/>
            <person name="Liang B."/>
            <person name="Liao S.G."/>
            <person name="Mu D."/>
            <person name="Ma Y.Y."/>
            <person name="Niu Y.Y."/>
            <person name="Sun X.Q."/>
            <person name="Xia J.Q."/>
            <person name="Xiao J."/>
            <person name="Xiong Z.Q."/>
            <person name="Xu L."/>
            <person name="Yang L."/>
            <person name="Zhang Y."/>
            <person name="Zhao W."/>
            <person name="Zhao X.D."/>
            <person name="Zheng Y.T."/>
            <person name="Zhou J.M."/>
            <person name="Zhu Y.B."/>
            <person name="Zhang G.J."/>
            <person name="Wang J."/>
            <person name="Yao Y.G."/>
        </authorList>
    </citation>
    <scope>NUCLEOTIDE SEQUENCE [LARGE SCALE GENOMIC DNA]</scope>
</reference>
<name>L9JB75_TUPCH</name>
<protein>
    <submittedName>
        <fullName evidence="1">Uncharacterized protein</fullName>
    </submittedName>
</protein>
<gene>
    <name evidence="1" type="ORF">TREES_T100007945</name>
</gene>
<dbReference type="AlphaFoldDB" id="L9JB75"/>
<organism evidence="1 2">
    <name type="scientific">Tupaia chinensis</name>
    <name type="common">Chinese tree shrew</name>
    <name type="synonym">Tupaia belangeri chinensis</name>
    <dbReference type="NCBI Taxonomy" id="246437"/>
    <lineage>
        <taxon>Eukaryota</taxon>
        <taxon>Metazoa</taxon>
        <taxon>Chordata</taxon>
        <taxon>Craniata</taxon>
        <taxon>Vertebrata</taxon>
        <taxon>Euteleostomi</taxon>
        <taxon>Mammalia</taxon>
        <taxon>Eutheria</taxon>
        <taxon>Euarchontoglires</taxon>
        <taxon>Scandentia</taxon>
        <taxon>Tupaiidae</taxon>
        <taxon>Tupaia</taxon>
    </lineage>
</organism>
<dbReference type="InParanoid" id="L9JB75"/>
<accession>L9JB75</accession>
<evidence type="ECO:0000313" key="2">
    <source>
        <dbReference type="Proteomes" id="UP000011518"/>
    </source>
</evidence>
<sequence>MVPAQSSRSHWFLKVSPLRAQSGDSPLNSPSPFGVIQVGIETLVEAAAQKLSLRTTEQALDAGVIPSLAPTEIDAEEGKGRPSLQSSDASYRQAAVLSFAPATPYPFLVLE</sequence>